<dbReference type="Proteomes" id="UP000005709">
    <property type="component" value="Unassembled WGS sequence"/>
</dbReference>
<feature type="region of interest" description="Disordered" evidence="1">
    <location>
        <begin position="74"/>
        <end position="126"/>
    </location>
</feature>
<accession>C8PIR9</accession>
<dbReference type="AlphaFoldDB" id="C8PIR9"/>
<organism evidence="2 3">
    <name type="scientific">Campylobacter gracilis RM3268</name>
    <dbReference type="NCBI Taxonomy" id="553220"/>
    <lineage>
        <taxon>Bacteria</taxon>
        <taxon>Pseudomonadati</taxon>
        <taxon>Campylobacterota</taxon>
        <taxon>Epsilonproteobacteria</taxon>
        <taxon>Campylobacterales</taxon>
        <taxon>Campylobacteraceae</taxon>
        <taxon>Campylobacter</taxon>
    </lineage>
</organism>
<evidence type="ECO:0000313" key="3">
    <source>
        <dbReference type="Proteomes" id="UP000005709"/>
    </source>
</evidence>
<reference evidence="2 3" key="1">
    <citation type="submission" date="2009-07" db="EMBL/GenBank/DDBJ databases">
        <authorList>
            <person name="Madupu R."/>
            <person name="Sebastian Y."/>
            <person name="Durkin A.S."/>
            <person name="Torralba M."/>
            <person name="Methe B."/>
            <person name="Sutton G.G."/>
            <person name="Strausberg R.L."/>
            <person name="Nelson K.E."/>
        </authorList>
    </citation>
    <scope>NUCLEOTIDE SEQUENCE [LARGE SCALE GENOMIC DNA]</scope>
    <source>
        <strain evidence="2 3">RM3268</strain>
    </source>
</reference>
<feature type="compositionally biased region" description="Basic and acidic residues" evidence="1">
    <location>
        <begin position="103"/>
        <end position="115"/>
    </location>
</feature>
<dbReference type="RefSeq" id="WP_005871646.1">
    <property type="nucleotide sequence ID" value="NZ_ACYG01000027.1"/>
</dbReference>
<evidence type="ECO:0000256" key="1">
    <source>
        <dbReference type="SAM" id="MobiDB-lite"/>
    </source>
</evidence>
<dbReference type="STRING" id="824.CGRAC_1012"/>
<name>C8PIR9_9BACT</name>
<dbReference type="EMBL" id="ACYG01000027">
    <property type="protein sequence ID" value="EEV16824.1"/>
    <property type="molecule type" value="Genomic_DNA"/>
</dbReference>
<proteinExistence type="predicted"/>
<comment type="caution">
    <text evidence="2">The sequence shown here is derived from an EMBL/GenBank/DDBJ whole genome shotgun (WGS) entry which is preliminary data.</text>
</comment>
<protein>
    <submittedName>
        <fullName evidence="2">Uncharacterized protein</fullName>
    </submittedName>
</protein>
<keyword evidence="3" id="KW-1185">Reference proteome</keyword>
<feature type="compositionally biased region" description="Low complexity" evidence="1">
    <location>
        <begin position="83"/>
        <end position="97"/>
    </location>
</feature>
<evidence type="ECO:0000313" key="2">
    <source>
        <dbReference type="EMBL" id="EEV16824.1"/>
    </source>
</evidence>
<sequence>MPIPFLAGFALGCAAVYAYNNRDKIKEGANKIVSSKSVEELKNSVKGGAEKLSKKSKEIFAEAKEGLDDVAEAVKSKRKSGGKKAATSSASTEASAAKKTRKNRDQNRDLKELKNPPRALRLAKRR</sequence>
<gene>
    <name evidence="2" type="ORF">CAMGR0001_1118</name>
</gene>
<dbReference type="OrthoDB" id="10011162at2"/>